<dbReference type="EMBL" id="JACHJT010000002">
    <property type="protein sequence ID" value="MBB4935466.1"/>
    <property type="molecule type" value="Genomic_DNA"/>
</dbReference>
<reference evidence="5 6" key="1">
    <citation type="submission" date="2020-08" db="EMBL/GenBank/DDBJ databases">
        <title>Sequencing the genomes of 1000 actinobacteria strains.</title>
        <authorList>
            <person name="Klenk H.-P."/>
        </authorList>
    </citation>
    <scope>NUCLEOTIDE SEQUENCE [LARGE SCALE GENOMIC DNA]</scope>
    <source>
        <strain evidence="5 6">DSM 102030</strain>
    </source>
</reference>
<evidence type="ECO:0000256" key="2">
    <source>
        <dbReference type="ARBA" id="ARBA00023239"/>
    </source>
</evidence>
<proteinExistence type="inferred from homology"/>
<keyword evidence="2" id="KW-0456">Lyase</keyword>
<dbReference type="PANTHER" id="PTHR48094:SF11">
    <property type="entry name" value="GLUTATHIONE-INDEPENDENT GLYOXALASE HSP31-RELATED"/>
    <property type="match status" value="1"/>
</dbReference>
<sequence>MNRHLLMIVTSHGTLGKSGLPTGAWLEEICAPLQVFRDAELTVTVASPLGGRPPIDPNSADFETGAVPDLDTWLEGTQALAKVDPGRHDAVLLVGGHGTMWDFPGNPDLAAIIAAVAARGVVAAVCHGSAGLIDATGIDGKPLVSGRTITAFSDAEENMAGADAVIPFSLQQRLAELDATVEVAEPFSVHVRRDGNLITGQNPASSAALAAATVDAMRGVPE</sequence>
<organism evidence="5 6">
    <name type="scientific">Lipingzhangella halophila</name>
    <dbReference type="NCBI Taxonomy" id="1783352"/>
    <lineage>
        <taxon>Bacteria</taxon>
        <taxon>Bacillati</taxon>
        <taxon>Actinomycetota</taxon>
        <taxon>Actinomycetes</taxon>
        <taxon>Streptosporangiales</taxon>
        <taxon>Nocardiopsidaceae</taxon>
        <taxon>Lipingzhangella</taxon>
    </lineage>
</organism>
<dbReference type="InterPro" id="IPR002818">
    <property type="entry name" value="DJ-1/PfpI"/>
</dbReference>
<protein>
    <submittedName>
        <fullName evidence="5">Putative intracellular protease/amidase</fullName>
    </submittedName>
</protein>
<dbReference type="SUPFAM" id="SSF52317">
    <property type="entry name" value="Class I glutamine amidotransferase-like"/>
    <property type="match status" value="1"/>
</dbReference>
<dbReference type="AlphaFoldDB" id="A0A7W7RNZ2"/>
<keyword evidence="1" id="KW-0346">Stress response</keyword>
<dbReference type="Pfam" id="PF01965">
    <property type="entry name" value="DJ-1_PfpI"/>
    <property type="match status" value="1"/>
</dbReference>
<dbReference type="PANTHER" id="PTHR48094">
    <property type="entry name" value="PROTEIN/NUCLEIC ACID DEGLYCASE DJ-1-RELATED"/>
    <property type="match status" value="1"/>
</dbReference>
<comment type="caution">
    <text evidence="5">The sequence shown here is derived from an EMBL/GenBank/DDBJ whole genome shotgun (WGS) entry which is preliminary data.</text>
</comment>
<name>A0A7W7RNZ2_9ACTN</name>
<dbReference type="GO" id="GO:0006508">
    <property type="term" value="P:proteolysis"/>
    <property type="evidence" value="ECO:0007669"/>
    <property type="project" value="UniProtKB-KW"/>
</dbReference>
<dbReference type="InterPro" id="IPR029062">
    <property type="entry name" value="Class_I_gatase-like"/>
</dbReference>
<keyword evidence="6" id="KW-1185">Reference proteome</keyword>
<evidence type="ECO:0000313" key="5">
    <source>
        <dbReference type="EMBL" id="MBB4935466.1"/>
    </source>
</evidence>
<dbReference type="GO" id="GO:0005737">
    <property type="term" value="C:cytoplasm"/>
    <property type="evidence" value="ECO:0007669"/>
    <property type="project" value="TreeGrafter"/>
</dbReference>
<comment type="similarity">
    <text evidence="3">Belongs to the peptidase C56 family. HSP31-like subfamily.</text>
</comment>
<dbReference type="InterPro" id="IPR050325">
    <property type="entry name" value="Prot/Nucl_acid_deglycase"/>
</dbReference>
<dbReference type="GO" id="GO:0008233">
    <property type="term" value="F:peptidase activity"/>
    <property type="evidence" value="ECO:0007669"/>
    <property type="project" value="UniProtKB-KW"/>
</dbReference>
<gene>
    <name evidence="5" type="ORF">F4561_006360</name>
</gene>
<dbReference type="Proteomes" id="UP000523007">
    <property type="component" value="Unassembled WGS sequence"/>
</dbReference>
<dbReference type="GO" id="GO:0019172">
    <property type="term" value="F:glyoxalase III activity"/>
    <property type="evidence" value="ECO:0007669"/>
    <property type="project" value="TreeGrafter"/>
</dbReference>
<evidence type="ECO:0000256" key="3">
    <source>
        <dbReference type="ARBA" id="ARBA00038493"/>
    </source>
</evidence>
<dbReference type="CDD" id="cd03141">
    <property type="entry name" value="GATase1_Hsp31_like"/>
    <property type="match status" value="1"/>
</dbReference>
<feature type="domain" description="DJ-1/PfpI" evidence="4">
    <location>
        <begin position="28"/>
        <end position="214"/>
    </location>
</feature>
<dbReference type="Gene3D" id="3.40.50.880">
    <property type="match status" value="1"/>
</dbReference>
<keyword evidence="5" id="KW-0378">Hydrolase</keyword>
<dbReference type="GO" id="GO:0019243">
    <property type="term" value="P:methylglyoxal catabolic process to D-lactate via S-lactoyl-glutathione"/>
    <property type="evidence" value="ECO:0007669"/>
    <property type="project" value="TreeGrafter"/>
</dbReference>
<dbReference type="RefSeq" id="WP_184585181.1">
    <property type="nucleotide sequence ID" value="NZ_JACHJT010000002.1"/>
</dbReference>
<evidence type="ECO:0000313" key="6">
    <source>
        <dbReference type="Proteomes" id="UP000523007"/>
    </source>
</evidence>
<evidence type="ECO:0000256" key="1">
    <source>
        <dbReference type="ARBA" id="ARBA00023016"/>
    </source>
</evidence>
<keyword evidence="5" id="KW-0645">Protease</keyword>
<accession>A0A7W7RNZ2</accession>
<evidence type="ECO:0000259" key="4">
    <source>
        <dbReference type="Pfam" id="PF01965"/>
    </source>
</evidence>